<name>A0AAN7WVD1_ELEMC</name>
<evidence type="ECO:0000256" key="1">
    <source>
        <dbReference type="SAM" id="MobiDB-lite"/>
    </source>
</evidence>
<feature type="region of interest" description="Disordered" evidence="1">
    <location>
        <begin position="65"/>
        <end position="94"/>
    </location>
</feature>
<reference evidence="2 3" key="2">
    <citation type="journal article" date="2023" name="Mol. Biol. Evol.">
        <title>Genomics of Secondarily Temperate Adaptation in the Only Non-Antarctic Icefish.</title>
        <authorList>
            <person name="Rivera-Colon A.G."/>
            <person name="Rayamajhi N."/>
            <person name="Minhas B.F."/>
            <person name="Madrigal G."/>
            <person name="Bilyk K.T."/>
            <person name="Yoon V."/>
            <person name="Hune M."/>
            <person name="Gregory S."/>
            <person name="Cheng C.H.C."/>
            <person name="Catchen J.M."/>
        </authorList>
    </citation>
    <scope>NUCLEOTIDE SEQUENCE [LARGE SCALE GENOMIC DNA]</scope>
    <source>
        <strain evidence="2">JMC-PN-2008</strain>
    </source>
</reference>
<accession>A0AAN7WVD1</accession>
<proteinExistence type="predicted"/>
<sequence>MQQGIPNTSGALSVFFLARTSCSLERCRDDIYEAPMSQLQRHDNKKPNNVTAKCEWHAASTAVHIVQETSKKAKQKRVDKTGKHMLDDKSRGRE</sequence>
<keyword evidence="3" id="KW-1185">Reference proteome</keyword>
<gene>
    <name evidence="2" type="ORF">PBY51_014446</name>
</gene>
<dbReference type="AlphaFoldDB" id="A0AAN7WVD1"/>
<protein>
    <submittedName>
        <fullName evidence="2">Uncharacterized protein</fullName>
    </submittedName>
</protein>
<comment type="caution">
    <text evidence="2">The sequence shown here is derived from an EMBL/GenBank/DDBJ whole genome shotgun (WGS) entry which is preliminary data.</text>
</comment>
<dbReference type="EMBL" id="JAUZQC010000023">
    <property type="protein sequence ID" value="KAK5850175.1"/>
    <property type="molecule type" value="Genomic_DNA"/>
</dbReference>
<evidence type="ECO:0000313" key="2">
    <source>
        <dbReference type="EMBL" id="KAK5850175.1"/>
    </source>
</evidence>
<reference evidence="2 3" key="1">
    <citation type="journal article" date="2023" name="Genes (Basel)">
        <title>Chromosome-Level Genome Assembly and Circadian Gene Repertoire of the Patagonia Blennie Eleginops maclovinus-The Closest Ancestral Proxy of Antarctic Cryonotothenioids.</title>
        <authorList>
            <person name="Cheng C.C."/>
            <person name="Rivera-Colon A.G."/>
            <person name="Minhas B.F."/>
            <person name="Wilson L."/>
            <person name="Rayamajhi N."/>
            <person name="Vargas-Chacoff L."/>
            <person name="Catchen J.M."/>
        </authorList>
    </citation>
    <scope>NUCLEOTIDE SEQUENCE [LARGE SCALE GENOMIC DNA]</scope>
    <source>
        <strain evidence="2">JMC-PN-2008</strain>
    </source>
</reference>
<evidence type="ECO:0000313" key="3">
    <source>
        <dbReference type="Proteomes" id="UP001346869"/>
    </source>
</evidence>
<feature type="compositionally biased region" description="Basic and acidic residues" evidence="1">
    <location>
        <begin position="76"/>
        <end position="94"/>
    </location>
</feature>
<organism evidence="2 3">
    <name type="scientific">Eleginops maclovinus</name>
    <name type="common">Patagonian blennie</name>
    <name type="synonym">Eleginus maclovinus</name>
    <dbReference type="NCBI Taxonomy" id="56733"/>
    <lineage>
        <taxon>Eukaryota</taxon>
        <taxon>Metazoa</taxon>
        <taxon>Chordata</taxon>
        <taxon>Craniata</taxon>
        <taxon>Vertebrata</taxon>
        <taxon>Euteleostomi</taxon>
        <taxon>Actinopterygii</taxon>
        <taxon>Neopterygii</taxon>
        <taxon>Teleostei</taxon>
        <taxon>Neoteleostei</taxon>
        <taxon>Acanthomorphata</taxon>
        <taxon>Eupercaria</taxon>
        <taxon>Perciformes</taxon>
        <taxon>Notothenioidei</taxon>
        <taxon>Eleginopidae</taxon>
        <taxon>Eleginops</taxon>
    </lineage>
</organism>
<dbReference type="Proteomes" id="UP001346869">
    <property type="component" value="Unassembled WGS sequence"/>
</dbReference>